<reference evidence="2 3" key="1">
    <citation type="submission" date="2018-08" db="EMBL/GenBank/DDBJ databases">
        <title>Komagataeibacter sp. AV 382.</title>
        <authorList>
            <person name="Skraban J."/>
            <person name="Trcek J."/>
        </authorList>
    </citation>
    <scope>NUCLEOTIDE SEQUENCE [LARGE SCALE GENOMIC DNA]</scope>
    <source>
        <strain evidence="2 3">AV 382</strain>
    </source>
</reference>
<proteinExistence type="predicted"/>
<protein>
    <submittedName>
        <fullName evidence="2">GIY-YIG nuclease family protein</fullName>
    </submittedName>
</protein>
<evidence type="ECO:0000259" key="1">
    <source>
        <dbReference type="SMART" id="SM00974"/>
    </source>
</evidence>
<evidence type="ECO:0000313" key="2">
    <source>
        <dbReference type="EMBL" id="RFD19487.1"/>
    </source>
</evidence>
<organism evidence="2 3">
    <name type="scientific">Komagataeibacter melaceti</name>
    <dbReference type="NCBI Taxonomy" id="2766577"/>
    <lineage>
        <taxon>Bacteria</taxon>
        <taxon>Pseudomonadati</taxon>
        <taxon>Pseudomonadota</taxon>
        <taxon>Alphaproteobacteria</taxon>
        <taxon>Acetobacterales</taxon>
        <taxon>Acetobacteraceae</taxon>
        <taxon>Komagataeibacter</taxon>
    </lineage>
</organism>
<dbReference type="EMBL" id="QUWV01000090">
    <property type="protein sequence ID" value="RFD19487.1"/>
    <property type="molecule type" value="Genomic_DNA"/>
</dbReference>
<evidence type="ECO:0000313" key="3">
    <source>
        <dbReference type="Proteomes" id="UP000262371"/>
    </source>
</evidence>
<gene>
    <name evidence="2" type="ORF">DY926_10820</name>
</gene>
<feature type="domain" description="Bacteriophage T5 Orf172 DNA-binding" evidence="1">
    <location>
        <begin position="24"/>
        <end position="97"/>
    </location>
</feature>
<dbReference type="Pfam" id="PF13455">
    <property type="entry name" value="MUG113"/>
    <property type="match status" value="1"/>
</dbReference>
<accession>A0A371YZ34</accession>
<dbReference type="Proteomes" id="UP000262371">
    <property type="component" value="Unassembled WGS sequence"/>
</dbReference>
<comment type="caution">
    <text evidence="2">The sequence shown here is derived from an EMBL/GenBank/DDBJ whole genome shotgun (WGS) entry which is preliminary data.</text>
</comment>
<dbReference type="AlphaFoldDB" id="A0A371YZ34"/>
<dbReference type="InterPro" id="IPR018306">
    <property type="entry name" value="Phage_T5_Orf172_DNA-bd"/>
</dbReference>
<sequence length="111" mass="12174">MAVRYCAPCSRGRARVMPVYFIRSGSDGPVKIGSTNNVRRRMQMLQTGSANQLVLLRAFVGGEAEEKAIHNRLSRFRVSGEWFEASDEVLTACRIGHLGADNAAAERAYAA</sequence>
<keyword evidence="3" id="KW-1185">Reference proteome</keyword>
<dbReference type="SMART" id="SM00974">
    <property type="entry name" value="T5orf172"/>
    <property type="match status" value="1"/>
</dbReference>
<name>A0A371YZ34_9PROT</name>